<keyword evidence="2" id="KW-1185">Reference proteome</keyword>
<dbReference type="EMBL" id="CP029550">
    <property type="protein sequence ID" value="AWN39851.1"/>
    <property type="molecule type" value="Genomic_DNA"/>
</dbReference>
<dbReference type="KEGG" id="mets:DK389_04005"/>
<dbReference type="RefSeq" id="WP_109887538.1">
    <property type="nucleotide sequence ID" value="NZ_CP029550.1"/>
</dbReference>
<dbReference type="AlphaFoldDB" id="A0A2U8W2J2"/>
<reference evidence="2" key="1">
    <citation type="submission" date="2018-05" db="EMBL/GenBank/DDBJ databases">
        <title>Complete Genome Sequence of Methylobacterium sp. 17SD2-17.</title>
        <authorList>
            <person name="Srinivasan S."/>
        </authorList>
    </citation>
    <scope>NUCLEOTIDE SEQUENCE [LARGE SCALE GENOMIC DNA]</scope>
    <source>
        <strain evidence="2">17SD2-17</strain>
    </source>
</reference>
<organism evidence="1 2">
    <name type="scientific">Methylobacterium durans</name>
    <dbReference type="NCBI Taxonomy" id="2202825"/>
    <lineage>
        <taxon>Bacteria</taxon>
        <taxon>Pseudomonadati</taxon>
        <taxon>Pseudomonadota</taxon>
        <taxon>Alphaproteobacteria</taxon>
        <taxon>Hyphomicrobiales</taxon>
        <taxon>Methylobacteriaceae</taxon>
        <taxon>Methylobacterium</taxon>
    </lineage>
</organism>
<dbReference type="OrthoDB" id="7996700at2"/>
<dbReference type="Proteomes" id="UP000245926">
    <property type="component" value="Chromosome"/>
</dbReference>
<sequence>MTKREVTDLLERDPGQEERAGIRLEGLLAVLDETGYGGEPRLEILGEIVSREGDRFPMNARIQIVALNEKDQVVGRMEMAASQGDPGYEAFEESTGLQALPARIKVVISSR</sequence>
<evidence type="ECO:0000313" key="1">
    <source>
        <dbReference type="EMBL" id="AWN39851.1"/>
    </source>
</evidence>
<accession>A0A2U8W2J2</accession>
<protein>
    <submittedName>
        <fullName evidence="1">Uncharacterized protein</fullName>
    </submittedName>
</protein>
<gene>
    <name evidence="1" type="ORF">DK389_04005</name>
</gene>
<evidence type="ECO:0000313" key="2">
    <source>
        <dbReference type="Proteomes" id="UP000245926"/>
    </source>
</evidence>
<proteinExistence type="predicted"/>
<name>A0A2U8W2J2_9HYPH</name>